<feature type="compositionally biased region" description="Low complexity" evidence="1">
    <location>
        <begin position="250"/>
        <end position="261"/>
    </location>
</feature>
<accession>A0ABS4MNX1</accession>
<feature type="region of interest" description="Disordered" evidence="1">
    <location>
        <begin position="220"/>
        <end position="261"/>
    </location>
</feature>
<feature type="compositionally biased region" description="Low complexity" evidence="1">
    <location>
        <begin position="71"/>
        <end position="111"/>
    </location>
</feature>
<dbReference type="Proteomes" id="UP000756710">
    <property type="component" value="Unassembled WGS sequence"/>
</dbReference>
<feature type="region of interest" description="Disordered" evidence="1">
    <location>
        <begin position="181"/>
        <end position="200"/>
    </location>
</feature>
<proteinExistence type="predicted"/>
<protein>
    <submittedName>
        <fullName evidence="2">Uncharacterized protein</fullName>
    </submittedName>
</protein>
<organism evidence="2 3">
    <name type="scientific">Streptomyces iranensis</name>
    <dbReference type="NCBI Taxonomy" id="576784"/>
    <lineage>
        <taxon>Bacteria</taxon>
        <taxon>Bacillati</taxon>
        <taxon>Actinomycetota</taxon>
        <taxon>Actinomycetes</taxon>
        <taxon>Kitasatosporales</taxon>
        <taxon>Streptomycetaceae</taxon>
        <taxon>Streptomyces</taxon>
        <taxon>Streptomyces violaceusniger group</taxon>
    </lineage>
</organism>
<evidence type="ECO:0000256" key="1">
    <source>
        <dbReference type="SAM" id="MobiDB-lite"/>
    </source>
</evidence>
<gene>
    <name evidence="2" type="ORF">J2Z30_002011</name>
</gene>
<sequence>MRGRRIAPVGAAPPWRDVIGSGGCPADRDDCGGLLPSPPLPETGAPPQPPLLKRRRGWKAGLRPFPRHRYAAPPRGGAPPSGAAPDAGPGFRPSPRSSNAGGAGRRGSAPSCGIDVWLRRVVGLRPWAPGRGCPRRRVGAPPQPPLLERRRGWKAQTPDGGSAASRGIDVRLRRAVKLRPWAPGSRGGVPGIGKGRGGESVDARLSVAWSAGRRVGARLRGRARLVRREEAGASRPRPLTSERAPRQKSRSLSSSMPRSAS</sequence>
<keyword evidence="3" id="KW-1185">Reference proteome</keyword>
<evidence type="ECO:0000313" key="2">
    <source>
        <dbReference type="EMBL" id="MBP2061009.1"/>
    </source>
</evidence>
<dbReference type="EMBL" id="JAGGLR010000004">
    <property type="protein sequence ID" value="MBP2061009.1"/>
    <property type="molecule type" value="Genomic_DNA"/>
</dbReference>
<comment type="caution">
    <text evidence="2">The sequence shown here is derived from an EMBL/GenBank/DDBJ whole genome shotgun (WGS) entry which is preliminary data.</text>
</comment>
<reference evidence="2 3" key="1">
    <citation type="submission" date="2021-03" db="EMBL/GenBank/DDBJ databases">
        <title>Genomic Encyclopedia of Type Strains, Phase IV (KMG-IV): sequencing the most valuable type-strain genomes for metagenomic binning, comparative biology and taxonomic classification.</title>
        <authorList>
            <person name="Goeker M."/>
        </authorList>
    </citation>
    <scope>NUCLEOTIDE SEQUENCE [LARGE SCALE GENOMIC DNA]</scope>
    <source>
        <strain evidence="2 3">DSM 41954</strain>
    </source>
</reference>
<feature type="region of interest" description="Disordered" evidence="1">
    <location>
        <begin position="1"/>
        <end position="111"/>
    </location>
</feature>
<feature type="compositionally biased region" description="Pro residues" evidence="1">
    <location>
        <begin position="36"/>
        <end position="50"/>
    </location>
</feature>
<feature type="compositionally biased region" description="Gly residues" evidence="1">
    <location>
        <begin position="185"/>
        <end position="195"/>
    </location>
</feature>
<name>A0ABS4MNX1_9ACTN</name>
<evidence type="ECO:0000313" key="3">
    <source>
        <dbReference type="Proteomes" id="UP000756710"/>
    </source>
</evidence>
<feature type="region of interest" description="Disordered" evidence="1">
    <location>
        <begin position="128"/>
        <end position="168"/>
    </location>
</feature>